<keyword evidence="4 8" id="KW-0677">Repeat</keyword>
<gene>
    <name evidence="8" type="primary">rnfC</name>
    <name evidence="10" type="ORF">SAMN06296020_10549</name>
</gene>
<dbReference type="PROSITE" id="PS00198">
    <property type="entry name" value="4FE4S_FER_1"/>
    <property type="match status" value="1"/>
</dbReference>
<comment type="cofactor">
    <cofactor evidence="8">
        <name>[4Fe-4S] cluster</name>
        <dbReference type="ChEBI" id="CHEBI:49883"/>
    </cofactor>
    <text evidence="8">Binds 2 [4Fe-4S] clusters per subunit.</text>
</comment>
<dbReference type="InterPro" id="IPR037225">
    <property type="entry name" value="Nuo51_FMN-bd_sf"/>
</dbReference>
<keyword evidence="8" id="KW-0472">Membrane</keyword>
<name>A0AA45WVG2_9CLOT</name>
<evidence type="ECO:0000256" key="2">
    <source>
        <dbReference type="ARBA" id="ARBA00022485"/>
    </source>
</evidence>
<accession>A0AA45WVG2</accession>
<feature type="domain" description="4Fe-4S ferredoxin-type" evidence="9">
    <location>
        <begin position="356"/>
        <end position="387"/>
    </location>
</feature>
<keyword evidence="1 8" id="KW-0813">Transport</keyword>
<dbReference type="EC" id="7.-.-.-" evidence="8"/>
<feature type="binding site" evidence="8">
    <location>
        <position position="410"/>
    </location>
    <ligand>
        <name>[4Fe-4S] cluster</name>
        <dbReference type="ChEBI" id="CHEBI:49883"/>
        <label>2</label>
    </ligand>
</feature>
<dbReference type="InterPro" id="IPR019554">
    <property type="entry name" value="Soluble_ligand-bd"/>
</dbReference>
<evidence type="ECO:0000313" key="11">
    <source>
        <dbReference type="Proteomes" id="UP001158066"/>
    </source>
</evidence>
<evidence type="ECO:0000256" key="8">
    <source>
        <dbReference type="HAMAP-Rule" id="MF_00461"/>
    </source>
</evidence>
<feature type="binding site" evidence="8">
    <location>
        <position position="368"/>
    </location>
    <ligand>
        <name>[4Fe-4S] cluster</name>
        <dbReference type="ChEBI" id="CHEBI:49883"/>
        <label>1</label>
    </ligand>
</feature>
<evidence type="ECO:0000259" key="9">
    <source>
        <dbReference type="PROSITE" id="PS51379"/>
    </source>
</evidence>
<dbReference type="GO" id="GO:0046872">
    <property type="term" value="F:metal ion binding"/>
    <property type="evidence" value="ECO:0007669"/>
    <property type="project" value="UniProtKB-KW"/>
</dbReference>
<dbReference type="GO" id="GO:0009055">
    <property type="term" value="F:electron transfer activity"/>
    <property type="evidence" value="ECO:0007669"/>
    <property type="project" value="InterPro"/>
</dbReference>
<dbReference type="GO" id="GO:0005886">
    <property type="term" value="C:plasma membrane"/>
    <property type="evidence" value="ECO:0007669"/>
    <property type="project" value="UniProtKB-SubCell"/>
</dbReference>
<dbReference type="InterPro" id="IPR011538">
    <property type="entry name" value="Nuo51_FMN-bd"/>
</dbReference>
<dbReference type="SUPFAM" id="SSF142019">
    <property type="entry name" value="Nqo1 FMN-binding domain-like"/>
    <property type="match status" value="1"/>
</dbReference>
<feature type="domain" description="4Fe-4S ferredoxin-type" evidence="9">
    <location>
        <begin position="395"/>
        <end position="424"/>
    </location>
</feature>
<keyword evidence="6 8" id="KW-0408">Iron</keyword>
<evidence type="ECO:0000256" key="3">
    <source>
        <dbReference type="ARBA" id="ARBA00022723"/>
    </source>
</evidence>
<dbReference type="InterPro" id="IPR017896">
    <property type="entry name" value="4Fe4S_Fe-S-bd"/>
</dbReference>
<dbReference type="EMBL" id="FXUF01000005">
    <property type="protein sequence ID" value="SMP53775.1"/>
    <property type="molecule type" value="Genomic_DNA"/>
</dbReference>
<dbReference type="RefSeq" id="WP_283408980.1">
    <property type="nucleotide sequence ID" value="NZ_FXUF01000005.1"/>
</dbReference>
<comment type="subunit">
    <text evidence="8">The complex is composed of six subunits: RnfA, RnfB, RnfC, RnfD, RnfE and RnfG.</text>
</comment>
<evidence type="ECO:0000256" key="1">
    <source>
        <dbReference type="ARBA" id="ARBA00022448"/>
    </source>
</evidence>
<dbReference type="Pfam" id="PF10531">
    <property type="entry name" value="SLBB"/>
    <property type="match status" value="1"/>
</dbReference>
<keyword evidence="7 8" id="KW-0411">Iron-sulfur</keyword>
<feature type="binding site" evidence="8">
    <location>
        <position position="404"/>
    </location>
    <ligand>
        <name>[4Fe-4S] cluster</name>
        <dbReference type="ChEBI" id="CHEBI:49883"/>
        <label>2</label>
    </ligand>
</feature>
<evidence type="ECO:0000256" key="7">
    <source>
        <dbReference type="ARBA" id="ARBA00023014"/>
    </source>
</evidence>
<organism evidence="10 11">
    <name type="scientific">Anoxynatronum buryatiense</name>
    <dbReference type="NCBI Taxonomy" id="489973"/>
    <lineage>
        <taxon>Bacteria</taxon>
        <taxon>Bacillati</taxon>
        <taxon>Bacillota</taxon>
        <taxon>Clostridia</taxon>
        <taxon>Eubacteriales</taxon>
        <taxon>Clostridiaceae</taxon>
        <taxon>Anoxynatronum</taxon>
    </lineage>
</organism>
<protein>
    <recommendedName>
        <fullName evidence="8">Ion-translocating oxidoreductase complex subunit C</fullName>
        <ecNumber evidence="8">7.-.-.-</ecNumber>
    </recommendedName>
    <alternativeName>
        <fullName evidence="8">Rnf electron transport complex subunit C</fullName>
    </alternativeName>
</protein>
<keyword evidence="8" id="KW-1003">Cell membrane</keyword>
<dbReference type="Pfam" id="PF13375">
    <property type="entry name" value="RnfC_N"/>
    <property type="match status" value="1"/>
</dbReference>
<comment type="function">
    <text evidence="8">Part of a membrane-bound complex that couples electron transfer with translocation of ions across the membrane.</text>
</comment>
<dbReference type="GO" id="GO:0022900">
    <property type="term" value="P:electron transport chain"/>
    <property type="evidence" value="ECO:0007669"/>
    <property type="project" value="UniProtKB-UniRule"/>
</dbReference>
<dbReference type="InterPro" id="IPR026902">
    <property type="entry name" value="RnfC_N"/>
</dbReference>
<evidence type="ECO:0000256" key="6">
    <source>
        <dbReference type="ARBA" id="ARBA00023004"/>
    </source>
</evidence>
<sequence length="441" mass="49072">MKKLFQARQGIDVPDHKGLTNNKKTVKGPGSEELVFPMTMHIGAPAEIIVDEGNHVKIGTLIGNATKTISANIHSSVSGQVIAVEERESFKGKATCIIIKNDFMYEEERLSLLDESISIDEFLERISEAGITGKGGAGFPTHVKLDPPENGHRYILINGAECEPYSTTDHRVMLENSQEILRTVSFMHHLFDVKKTIIAIEDNKSDVIRLYKDSISSHNMKHIEIHEVPSRYPQGEQGLLLKTILDLEVPEEDNASNVGLISSNVSTIKAIHDAVFMGIPLTERVVTVTGPTLKNPQNILTRIGTPVQDLIEFCGGFAHETDKMISGGPMMGQPFSDTTIPIEKDTTTLLFLPYDAEVRKNERPCIRCAKCIDACPVYLQPILISNAYRESRWDLCEVLKTETCVRCGCCTYICPSKIPLLEDISKAVKQLKEIKERDENK</sequence>
<comment type="subcellular location">
    <subcellularLocation>
        <location evidence="8">Cell membrane</location>
        <topology evidence="8">Peripheral membrane protein</topology>
    </subcellularLocation>
</comment>
<keyword evidence="3 8" id="KW-0479">Metal-binding</keyword>
<feature type="binding site" evidence="8">
    <location>
        <position position="414"/>
    </location>
    <ligand>
        <name>[4Fe-4S] cluster</name>
        <dbReference type="ChEBI" id="CHEBI:49883"/>
        <label>1</label>
    </ligand>
</feature>
<dbReference type="Gene3D" id="3.40.50.11540">
    <property type="entry name" value="NADH-ubiquinone oxidoreductase 51kDa subunit"/>
    <property type="match status" value="1"/>
</dbReference>
<keyword evidence="5 8" id="KW-0249">Electron transport</keyword>
<feature type="binding site" evidence="8">
    <location>
        <position position="375"/>
    </location>
    <ligand>
        <name>[4Fe-4S] cluster</name>
        <dbReference type="ChEBI" id="CHEBI:49883"/>
        <label>2</label>
    </ligand>
</feature>
<evidence type="ECO:0000313" key="10">
    <source>
        <dbReference type="EMBL" id="SMP53775.1"/>
    </source>
</evidence>
<feature type="binding site" evidence="8">
    <location>
        <position position="365"/>
    </location>
    <ligand>
        <name>[4Fe-4S] cluster</name>
        <dbReference type="ChEBI" id="CHEBI:49883"/>
        <label>1</label>
    </ligand>
</feature>
<comment type="similarity">
    <text evidence="8">Belongs to the 4Fe4S bacterial-type ferredoxin family. RnfC subfamily.</text>
</comment>
<dbReference type="PROSITE" id="PS51379">
    <property type="entry name" value="4FE4S_FER_2"/>
    <property type="match status" value="2"/>
</dbReference>
<dbReference type="PANTHER" id="PTHR43034">
    <property type="entry name" value="ION-TRANSLOCATING OXIDOREDUCTASE COMPLEX SUBUNIT C"/>
    <property type="match status" value="1"/>
</dbReference>
<dbReference type="Pfam" id="PF01512">
    <property type="entry name" value="Complex1_51K"/>
    <property type="match status" value="1"/>
</dbReference>
<dbReference type="NCBIfam" id="NF003454">
    <property type="entry name" value="PRK05035.1"/>
    <property type="match status" value="1"/>
</dbReference>
<dbReference type="InterPro" id="IPR017900">
    <property type="entry name" value="4Fe4S_Fe_S_CS"/>
</dbReference>
<dbReference type="InterPro" id="IPR010208">
    <property type="entry name" value="Ion_transpt_RnfC/RsxC"/>
</dbReference>
<dbReference type="Gene3D" id="3.30.70.20">
    <property type="match status" value="1"/>
</dbReference>
<feature type="binding site" evidence="8">
    <location>
        <position position="407"/>
    </location>
    <ligand>
        <name>[4Fe-4S] cluster</name>
        <dbReference type="ChEBI" id="CHEBI:49883"/>
        <label>2</label>
    </ligand>
</feature>
<dbReference type="HAMAP" id="MF_00461">
    <property type="entry name" value="RsxC_RnfC"/>
    <property type="match status" value="1"/>
</dbReference>
<evidence type="ECO:0000256" key="5">
    <source>
        <dbReference type="ARBA" id="ARBA00022982"/>
    </source>
</evidence>
<dbReference type="AlphaFoldDB" id="A0AA45WVG2"/>
<feature type="binding site" evidence="8">
    <location>
        <position position="371"/>
    </location>
    <ligand>
        <name>[4Fe-4S] cluster</name>
        <dbReference type="ChEBI" id="CHEBI:49883"/>
        <label>1</label>
    </ligand>
</feature>
<keyword evidence="2 8" id="KW-0004">4Fe-4S</keyword>
<comment type="caution">
    <text evidence="10">The sequence shown here is derived from an EMBL/GenBank/DDBJ whole genome shotgun (WGS) entry which is preliminary data.</text>
</comment>
<keyword evidence="8" id="KW-1278">Translocase</keyword>
<evidence type="ECO:0000256" key="4">
    <source>
        <dbReference type="ARBA" id="ARBA00022737"/>
    </source>
</evidence>
<dbReference type="Proteomes" id="UP001158066">
    <property type="component" value="Unassembled WGS sequence"/>
</dbReference>
<reference evidence="10" key="1">
    <citation type="submission" date="2017-05" db="EMBL/GenBank/DDBJ databases">
        <authorList>
            <person name="Varghese N."/>
            <person name="Submissions S."/>
        </authorList>
    </citation>
    <scope>NUCLEOTIDE SEQUENCE</scope>
    <source>
        <strain evidence="10">Su22</strain>
    </source>
</reference>
<dbReference type="GO" id="GO:0051539">
    <property type="term" value="F:4 iron, 4 sulfur cluster binding"/>
    <property type="evidence" value="ECO:0007669"/>
    <property type="project" value="UniProtKB-KW"/>
</dbReference>
<dbReference type="SUPFAM" id="SSF46548">
    <property type="entry name" value="alpha-helical ferredoxin"/>
    <property type="match status" value="1"/>
</dbReference>
<dbReference type="NCBIfam" id="TIGR01945">
    <property type="entry name" value="rnfC"/>
    <property type="match status" value="1"/>
</dbReference>
<proteinExistence type="inferred from homology"/>
<keyword evidence="11" id="KW-1185">Reference proteome</keyword>
<dbReference type="PANTHER" id="PTHR43034:SF2">
    <property type="entry name" value="ION-TRANSLOCATING OXIDOREDUCTASE COMPLEX SUBUNIT C"/>
    <property type="match status" value="1"/>
</dbReference>